<gene>
    <name evidence="8 10" type="primary">vapC</name>
    <name evidence="10" type="ORF">MECH1_V1_3118</name>
</gene>
<keyword evidence="2 8" id="KW-1277">Toxin-antitoxin system</keyword>
<feature type="domain" description="PIN" evidence="9">
    <location>
        <begin position="17"/>
        <end position="134"/>
    </location>
</feature>
<evidence type="ECO:0000259" key="9">
    <source>
        <dbReference type="Pfam" id="PF01850"/>
    </source>
</evidence>
<keyword evidence="5 8" id="KW-0378">Hydrolase</keyword>
<evidence type="ECO:0000313" key="10">
    <source>
        <dbReference type="EMBL" id="CAL1241894.1"/>
    </source>
</evidence>
<dbReference type="RefSeq" id="WP_348758366.1">
    <property type="nucleotide sequence ID" value="NZ_OZ026884.1"/>
</dbReference>
<feature type="binding site" evidence="8">
    <location>
        <position position="20"/>
    </location>
    <ligand>
        <name>Mg(2+)</name>
        <dbReference type="ChEBI" id="CHEBI:18420"/>
    </ligand>
</feature>
<comment type="cofactor">
    <cofactor evidence="1 8">
        <name>Mg(2+)</name>
        <dbReference type="ChEBI" id="CHEBI:18420"/>
    </cofactor>
</comment>
<dbReference type="EC" id="3.1.-.-" evidence="8"/>
<dbReference type="Proteomes" id="UP001497493">
    <property type="component" value="Chromosome"/>
</dbReference>
<keyword evidence="3 8" id="KW-0540">Nuclease</keyword>
<comment type="function">
    <text evidence="8">Toxic component of a toxin-antitoxin (TA) system. An RNase.</text>
</comment>
<protein>
    <recommendedName>
        <fullName evidence="8">Ribonuclease VapC</fullName>
        <shortName evidence="8">RNase VapC</shortName>
        <ecNumber evidence="8">3.1.-.-</ecNumber>
    </recommendedName>
    <alternativeName>
        <fullName evidence="8">Toxin VapC</fullName>
    </alternativeName>
</protein>
<organism evidence="10 11">
    <name type="scientific">Candidatus Methylocalor cossyra</name>
    <dbReference type="NCBI Taxonomy" id="3108543"/>
    <lineage>
        <taxon>Bacteria</taxon>
        <taxon>Pseudomonadati</taxon>
        <taxon>Pseudomonadota</taxon>
        <taxon>Gammaproteobacteria</taxon>
        <taxon>Methylococcales</taxon>
        <taxon>Methylococcaceae</taxon>
        <taxon>Candidatus Methylocalor</taxon>
    </lineage>
</organism>
<dbReference type="EMBL" id="OZ026884">
    <property type="protein sequence ID" value="CAL1241894.1"/>
    <property type="molecule type" value="Genomic_DNA"/>
</dbReference>
<evidence type="ECO:0000256" key="7">
    <source>
        <dbReference type="ARBA" id="ARBA00038093"/>
    </source>
</evidence>
<evidence type="ECO:0000256" key="3">
    <source>
        <dbReference type="ARBA" id="ARBA00022722"/>
    </source>
</evidence>
<evidence type="ECO:0000256" key="8">
    <source>
        <dbReference type="HAMAP-Rule" id="MF_00265"/>
    </source>
</evidence>
<dbReference type="GO" id="GO:0016787">
    <property type="term" value="F:hydrolase activity"/>
    <property type="evidence" value="ECO:0007669"/>
    <property type="project" value="UniProtKB-KW"/>
</dbReference>
<evidence type="ECO:0000256" key="5">
    <source>
        <dbReference type="ARBA" id="ARBA00022801"/>
    </source>
</evidence>
<name>A0ABP1CCE8_9GAMM</name>
<keyword evidence="6 8" id="KW-0460">Magnesium</keyword>
<keyword evidence="8" id="KW-0800">Toxin</keyword>
<dbReference type="InterPro" id="IPR002716">
    <property type="entry name" value="PIN_dom"/>
</dbReference>
<dbReference type="InterPro" id="IPR022907">
    <property type="entry name" value="VapC_family"/>
</dbReference>
<evidence type="ECO:0000313" key="11">
    <source>
        <dbReference type="Proteomes" id="UP001497493"/>
    </source>
</evidence>
<keyword evidence="11" id="KW-1185">Reference proteome</keyword>
<comment type="similarity">
    <text evidence="7 8">Belongs to the PINc/VapC protein family.</text>
</comment>
<evidence type="ECO:0000256" key="2">
    <source>
        <dbReference type="ARBA" id="ARBA00022649"/>
    </source>
</evidence>
<dbReference type="PANTHER" id="PTHR33653">
    <property type="entry name" value="RIBONUCLEASE VAPC2"/>
    <property type="match status" value="1"/>
</dbReference>
<sequence>MAALPPQLSTSRLPTRVLVDSNVIIDITSDDPQWFDWSAAWLRALKRSRLLINPLILAEVGVLAESAEEVEELEARLGLERMQLPWEAAFLAGRAFVAYRRAGGKRSAPLPDFYIGAHAQVTGLTLLTRDARRYRSYFPDLRLIAPDTTP</sequence>
<dbReference type="Pfam" id="PF01850">
    <property type="entry name" value="PIN"/>
    <property type="match status" value="1"/>
</dbReference>
<dbReference type="HAMAP" id="MF_00265">
    <property type="entry name" value="VapC_Nob1"/>
    <property type="match status" value="1"/>
</dbReference>
<dbReference type="Gene3D" id="3.40.50.1010">
    <property type="entry name" value="5'-nuclease"/>
    <property type="match status" value="1"/>
</dbReference>
<accession>A0ABP1CCE8</accession>
<dbReference type="InterPro" id="IPR050556">
    <property type="entry name" value="Type_II_TA_system_RNase"/>
</dbReference>
<keyword evidence="4 8" id="KW-0479">Metal-binding</keyword>
<dbReference type="PANTHER" id="PTHR33653:SF1">
    <property type="entry name" value="RIBONUCLEASE VAPC2"/>
    <property type="match status" value="1"/>
</dbReference>
<feature type="binding site" evidence="8">
    <location>
        <position position="112"/>
    </location>
    <ligand>
        <name>Mg(2+)</name>
        <dbReference type="ChEBI" id="CHEBI:18420"/>
    </ligand>
</feature>
<evidence type="ECO:0000256" key="6">
    <source>
        <dbReference type="ARBA" id="ARBA00022842"/>
    </source>
</evidence>
<evidence type="ECO:0000256" key="4">
    <source>
        <dbReference type="ARBA" id="ARBA00022723"/>
    </source>
</evidence>
<proteinExistence type="inferred from homology"/>
<dbReference type="InterPro" id="IPR029060">
    <property type="entry name" value="PIN-like_dom_sf"/>
</dbReference>
<evidence type="ECO:0000256" key="1">
    <source>
        <dbReference type="ARBA" id="ARBA00001946"/>
    </source>
</evidence>
<reference evidence="10 11" key="1">
    <citation type="submission" date="2024-04" db="EMBL/GenBank/DDBJ databases">
        <authorList>
            <person name="Cremers G."/>
        </authorList>
    </citation>
    <scope>NUCLEOTIDE SEQUENCE [LARGE SCALE GENOMIC DNA]</scope>
    <source>
        <strain evidence="10">MeCH1-AG</strain>
    </source>
</reference>
<dbReference type="SUPFAM" id="SSF88723">
    <property type="entry name" value="PIN domain-like"/>
    <property type="match status" value="1"/>
</dbReference>